<evidence type="ECO:0000256" key="3">
    <source>
        <dbReference type="PROSITE-ProRule" id="PRU00221"/>
    </source>
</evidence>
<reference evidence="8" key="2">
    <citation type="submission" date="2020-12" db="UniProtKB">
        <authorList>
            <consortium name="WormBaseParasite"/>
        </authorList>
    </citation>
    <scope>IDENTIFICATION</scope>
</reference>
<dbReference type="GeneID" id="36380189"/>
<keyword evidence="3" id="KW-0853">WD repeat</keyword>
<dbReference type="STRING" id="34506.A0A090MYV1"/>
<feature type="repeat" description="WD" evidence="3">
    <location>
        <begin position="208"/>
        <end position="249"/>
    </location>
</feature>
<protein>
    <submittedName>
        <fullName evidence="6 8">BRWD3</fullName>
    </submittedName>
</protein>
<dbReference type="Proteomes" id="UP000035682">
    <property type="component" value="Unplaced"/>
</dbReference>
<dbReference type="SMART" id="SM00297">
    <property type="entry name" value="BROMO"/>
    <property type="match status" value="1"/>
</dbReference>
<evidence type="ECO:0000259" key="5">
    <source>
        <dbReference type="PROSITE" id="PS50014"/>
    </source>
</evidence>
<dbReference type="PROSITE" id="PS00633">
    <property type="entry name" value="BROMODOMAIN_1"/>
    <property type="match status" value="1"/>
</dbReference>
<dbReference type="PROSITE" id="PS50294">
    <property type="entry name" value="WD_REPEATS_REGION"/>
    <property type="match status" value="2"/>
</dbReference>
<dbReference type="CTD" id="36380189"/>
<feature type="repeat" description="WD" evidence="3">
    <location>
        <begin position="488"/>
        <end position="530"/>
    </location>
</feature>
<dbReference type="eggNOG" id="KOG0644">
    <property type="taxonomic scope" value="Eukaryota"/>
</dbReference>
<dbReference type="RefSeq" id="XP_024507024.1">
    <property type="nucleotide sequence ID" value="XM_024653559.1"/>
</dbReference>
<dbReference type="SUPFAM" id="SSF50978">
    <property type="entry name" value="WD40 repeat-like"/>
    <property type="match status" value="1"/>
</dbReference>
<dbReference type="GO" id="GO:0007010">
    <property type="term" value="P:cytoskeleton organization"/>
    <property type="evidence" value="ECO:0007669"/>
    <property type="project" value="TreeGrafter"/>
</dbReference>
<dbReference type="WormBase" id="SRAE_2000248600">
    <property type="protein sequence ID" value="SRP08639"/>
    <property type="gene ID" value="WBGene00262696"/>
</dbReference>
<dbReference type="InterPro" id="IPR001680">
    <property type="entry name" value="WD40_rpt"/>
</dbReference>
<feature type="compositionally biased region" description="Acidic residues" evidence="4">
    <location>
        <begin position="739"/>
        <end position="752"/>
    </location>
</feature>
<feature type="region of interest" description="Disordered" evidence="4">
    <location>
        <begin position="1535"/>
        <end position="1662"/>
    </location>
</feature>
<dbReference type="PANTHER" id="PTHR16266:SF17">
    <property type="entry name" value="BRWD3"/>
    <property type="match status" value="1"/>
</dbReference>
<dbReference type="PROSITE" id="PS50014">
    <property type="entry name" value="BROMODOMAIN_2"/>
    <property type="match status" value="1"/>
</dbReference>
<keyword evidence="1 2" id="KW-0103">Bromodomain</keyword>
<dbReference type="InterPro" id="IPR018359">
    <property type="entry name" value="Bromodomain_CS"/>
</dbReference>
<feature type="region of interest" description="Disordered" evidence="4">
    <location>
        <begin position="739"/>
        <end position="822"/>
    </location>
</feature>
<dbReference type="GO" id="GO:0005634">
    <property type="term" value="C:nucleus"/>
    <property type="evidence" value="ECO:0007669"/>
    <property type="project" value="TreeGrafter"/>
</dbReference>
<evidence type="ECO:0000256" key="4">
    <source>
        <dbReference type="SAM" id="MobiDB-lite"/>
    </source>
</evidence>
<dbReference type="OrthoDB" id="10265743at2759"/>
<gene>
    <name evidence="6 8 9" type="ORF">SRAE_2000248600</name>
</gene>
<name>A0A090MYV1_STRRB</name>
<sequence>MSIRSNNISDFRIENASHVYHTNHDNVPSTSTNSQIALIDRNARIEVQFLCYFHLLDSGYTDVANNFKNEIIEKRLLPKYRLFNGQEVYYTFDEAVKKYRRFGTTIFSLAGQVKNLRCETKREIGISNKLRIFTNSMNHKNNFIRTQCFSRFYTLITTKPLTSIQIDRFLEKNSKITPLISLPYLTPKHEKTLISPEMYSKMVQQYRILLHSNAIYTLKFDKTNQFIITGSDDTSFKIFDTRTGLIRHTLRGHTDPIIEVSISHDNQLMCSTSVRGFTIFWNASTGEYLTSMNPHTADISSIKFLPFVDGDYQFLVSAGKDGLVLFYRWNKKTLEVHMDPIIFNEKKSTKSPILGMIHSPGGSFVLAGGSRAIFVYFVESISNVKKIFEYQLNNVKADTLDWAPYDIKFSVGADDGTLRIFTCIGENNFSELCIKLPQSVFTNQCKQKNINKPLKAKFTPKGDKIIVSSSDNILRQYCVCTGNLLTEFIGHSVGVFTLIINPINERVFVSGGDDGKLFIWDMVTGKALFKVENSPDDLAVFGNGSIHELLFSEDGQNIYFSDHLGRLSCYCIQKLEQFSHVPEQQFFQHEFHESQLDNYVMFDSETGVRYDKAPPTRLCNQEEIPYGEDIQRMVAGFAQMKDVSQLAEGTSLWKTRELLPQLKDCEKIAWEENIKVESLKERKRYEILCKTGPAKQVQELSTTSNNQSQIYTLRQGAISPPQRQLTEAENILLNLASDDSSDESYTADDDNDNPAQLIENSEQDDEANDSEFVPNSERVREGRRNRQPLQTGLLSRGTRSRPRVTESSEDQEVVVSQNNRERRVTRATARNLLSNEELEQQLPVRRGRRRRLQNVSSDEESVGVTEARHELEELSDVNNIVENDGIGSDGSMDESFLSDEEGSFHSSVELDELTLENDEDDERQNNRNSRTSRGRGVNFSDDDDDDDVNNDEEMEEEREPLYQNENIHKNIKYPLDIYPSSALVVKVRRSPYTPQLGDHVVYFKQGHQEYVNNVKEKNLFRLSKKYFVRPEFGPEVVCYVIGVDYVVKPHQLTKLTLLPTNELMCPYVEPFDIYYHDEDGIADFIILYDHYKKAINENFKKNMEVEAIIDKDYWVGKIVEIKPCDDAYPSSSWNKILVKFPNEQSIDGEEQQFFSPWEIMPKKQSRVSNDKATESELDELAKVDENTNDWGNFTRMEILSRAKTVIDAIISHPEADLFVEKVDLKTYDDYLLHVSQPIDLQIIKERLENNYYRRLISLEDDIRRLVYNCINYNYEHSEITNKSKAIAETIISYIYSQNSDTDILNEFENNINKADELNLWKKPSTSEVAKKFESVITAIADQNVSTSSVNCNNKREWWIIEFLNTFNNQSGKIVKEIERLSEESNESVYEIKEIVRKINEMVQKCEIGSINNPMEIKNELNDIHEKMSQLNVDRRGGLHSRITSFKNISIKIINGIISRYNASTDFDEAEESNHAFEETNNRRRARRKAAPLSFAGLQIITQAGRVNRPSRAAKGNVVSYNENIIETMVYNNHDFDDHEMPSGSQITNNSRLRKRRRTKENNYGGLSSSDDAGISEDVDNSDYEVNRPVKKRTRRNNEEKETCFDTNARPTSSMSSSSSSKSMTSTNSLASSSTVRNLRSRTRRDVHENGSSSTSTRRSSRR</sequence>
<dbReference type="InterPro" id="IPR057451">
    <property type="entry name" value="BRWD/PHIP_AD"/>
</dbReference>
<evidence type="ECO:0000313" key="7">
    <source>
        <dbReference type="Proteomes" id="UP000035682"/>
    </source>
</evidence>
<dbReference type="OMA" id="QDCTHIS"/>
<dbReference type="EMBL" id="LN609529">
    <property type="protein sequence ID" value="CEF67824.1"/>
    <property type="molecule type" value="Genomic_DNA"/>
</dbReference>
<evidence type="ECO:0000313" key="9">
    <source>
        <dbReference type="WormBase" id="SRAE_2000248600"/>
    </source>
</evidence>
<feature type="compositionally biased region" description="Low complexity" evidence="4">
    <location>
        <begin position="1651"/>
        <end position="1662"/>
    </location>
</feature>
<feature type="compositionally biased region" description="Acidic residues" evidence="4">
    <location>
        <begin position="940"/>
        <end position="958"/>
    </location>
</feature>
<dbReference type="InterPro" id="IPR036322">
    <property type="entry name" value="WD40_repeat_dom_sf"/>
</dbReference>
<organism evidence="6">
    <name type="scientific">Strongyloides ratti</name>
    <name type="common">Parasitic roundworm</name>
    <dbReference type="NCBI Taxonomy" id="34506"/>
    <lineage>
        <taxon>Eukaryota</taxon>
        <taxon>Metazoa</taxon>
        <taxon>Ecdysozoa</taxon>
        <taxon>Nematoda</taxon>
        <taxon>Chromadorea</taxon>
        <taxon>Rhabditida</taxon>
        <taxon>Tylenchina</taxon>
        <taxon>Panagrolaimomorpha</taxon>
        <taxon>Strongyloidoidea</taxon>
        <taxon>Strongyloididae</taxon>
        <taxon>Strongyloides</taxon>
    </lineage>
</organism>
<feature type="compositionally biased region" description="Acidic residues" evidence="4">
    <location>
        <begin position="1573"/>
        <end position="1582"/>
    </location>
</feature>
<feature type="repeat" description="WD" evidence="3">
    <location>
        <begin position="250"/>
        <end position="291"/>
    </location>
</feature>
<dbReference type="SMART" id="SM00320">
    <property type="entry name" value="WD40"/>
    <property type="match status" value="6"/>
</dbReference>
<dbReference type="Gene3D" id="1.20.920.10">
    <property type="entry name" value="Bromodomain-like"/>
    <property type="match status" value="1"/>
</dbReference>
<dbReference type="InterPro" id="IPR015943">
    <property type="entry name" value="WD40/YVTN_repeat-like_dom_sf"/>
</dbReference>
<evidence type="ECO:0000256" key="1">
    <source>
        <dbReference type="ARBA" id="ARBA00023117"/>
    </source>
</evidence>
<dbReference type="Pfam" id="PF00439">
    <property type="entry name" value="Bromodomain"/>
    <property type="match status" value="1"/>
</dbReference>
<feature type="compositionally biased region" description="Low complexity" evidence="4">
    <location>
        <begin position="1611"/>
        <end position="1634"/>
    </location>
</feature>
<dbReference type="PRINTS" id="PR00503">
    <property type="entry name" value="BROMODOMAIN"/>
</dbReference>
<dbReference type="WBParaSite" id="SRAE_2000248600.1">
    <property type="protein sequence ID" value="SRAE_2000248600.1"/>
    <property type="gene ID" value="WBGene00262696"/>
</dbReference>
<dbReference type="GO" id="GO:0008360">
    <property type="term" value="P:regulation of cell shape"/>
    <property type="evidence" value="ECO:0007669"/>
    <property type="project" value="TreeGrafter"/>
</dbReference>
<dbReference type="InterPro" id="IPR052060">
    <property type="entry name" value="Bromo_WD_repeat"/>
</dbReference>
<keyword evidence="7" id="KW-1185">Reference proteome</keyword>
<dbReference type="Pfam" id="PF25313">
    <property type="entry name" value="BRWD_AD"/>
    <property type="match status" value="1"/>
</dbReference>
<evidence type="ECO:0000313" key="8">
    <source>
        <dbReference type="WBParaSite" id="SRAE_2000248600.1"/>
    </source>
</evidence>
<dbReference type="Gene3D" id="2.130.10.10">
    <property type="entry name" value="YVTN repeat-like/Quinoprotein amine dehydrogenase"/>
    <property type="match status" value="2"/>
</dbReference>
<dbReference type="GO" id="GO:0006357">
    <property type="term" value="P:regulation of transcription by RNA polymerase II"/>
    <property type="evidence" value="ECO:0007669"/>
    <property type="project" value="TreeGrafter"/>
</dbReference>
<dbReference type="InterPro" id="IPR001487">
    <property type="entry name" value="Bromodomain"/>
</dbReference>
<proteinExistence type="predicted"/>
<dbReference type="PROSITE" id="PS50082">
    <property type="entry name" value="WD_REPEATS_2"/>
    <property type="match status" value="3"/>
</dbReference>
<dbReference type="SUPFAM" id="SSF47370">
    <property type="entry name" value="Bromodomain"/>
    <property type="match status" value="1"/>
</dbReference>
<feature type="compositionally biased region" description="Acidic residues" evidence="4">
    <location>
        <begin position="909"/>
        <end position="922"/>
    </location>
</feature>
<reference evidence="6 7" key="1">
    <citation type="submission" date="2014-09" db="EMBL/GenBank/DDBJ databases">
        <authorList>
            <person name="Martin A.A."/>
        </authorList>
    </citation>
    <scope>NUCLEOTIDE SEQUENCE</scope>
    <source>
        <strain evidence="7">ED321</strain>
        <strain evidence="6">ED321 Heterogonic</strain>
    </source>
</reference>
<accession>A0A090MYV1</accession>
<evidence type="ECO:0000256" key="2">
    <source>
        <dbReference type="PROSITE-ProRule" id="PRU00035"/>
    </source>
</evidence>
<dbReference type="InterPro" id="IPR036427">
    <property type="entry name" value="Bromodomain-like_sf"/>
</dbReference>
<evidence type="ECO:0000313" key="6">
    <source>
        <dbReference type="EMBL" id="CEF67824.1"/>
    </source>
</evidence>
<feature type="domain" description="Bromo" evidence="5">
    <location>
        <begin position="1210"/>
        <end position="1280"/>
    </location>
</feature>
<dbReference type="Pfam" id="PF00400">
    <property type="entry name" value="WD40"/>
    <property type="match status" value="3"/>
</dbReference>
<dbReference type="PANTHER" id="PTHR16266">
    <property type="entry name" value="WD REPEAT DOMAIN 9"/>
    <property type="match status" value="1"/>
</dbReference>
<feature type="region of interest" description="Disordered" evidence="4">
    <location>
        <begin position="849"/>
        <end position="965"/>
    </location>
</feature>
<feature type="compositionally biased region" description="Low complexity" evidence="4">
    <location>
        <begin position="926"/>
        <end position="938"/>
    </location>
</feature>